<dbReference type="AlphaFoldDB" id="A0A1E3QQH7"/>
<feature type="transmembrane region" description="Helical" evidence="8">
    <location>
        <begin position="190"/>
        <end position="211"/>
    </location>
</feature>
<feature type="transmembrane region" description="Helical" evidence="8">
    <location>
        <begin position="255"/>
        <end position="273"/>
    </location>
</feature>
<feature type="transmembrane region" description="Helical" evidence="8">
    <location>
        <begin position="486"/>
        <end position="508"/>
    </location>
</feature>
<proteinExistence type="inferred from homology"/>
<dbReference type="Pfam" id="PF02133">
    <property type="entry name" value="Transp_cyt_pur"/>
    <property type="match status" value="1"/>
</dbReference>
<accession>A0A1E3QQH7</accession>
<feature type="transmembrane region" description="Helical" evidence="8">
    <location>
        <begin position="217"/>
        <end position="235"/>
    </location>
</feature>
<dbReference type="GO" id="GO:0000329">
    <property type="term" value="C:fungal-type vacuole membrane"/>
    <property type="evidence" value="ECO:0007669"/>
    <property type="project" value="TreeGrafter"/>
</dbReference>
<feature type="transmembrane region" description="Helical" evidence="8">
    <location>
        <begin position="293"/>
        <end position="317"/>
    </location>
</feature>
<dbReference type="OrthoDB" id="5428495at2759"/>
<evidence type="ECO:0008006" key="11">
    <source>
        <dbReference type="Google" id="ProtNLM"/>
    </source>
</evidence>
<feature type="transmembrane region" description="Helical" evidence="8">
    <location>
        <begin position="352"/>
        <end position="376"/>
    </location>
</feature>
<dbReference type="EMBL" id="KV454431">
    <property type="protein sequence ID" value="ODQ79931.1"/>
    <property type="molecule type" value="Genomic_DNA"/>
</dbReference>
<evidence type="ECO:0000313" key="10">
    <source>
        <dbReference type="Proteomes" id="UP000094336"/>
    </source>
</evidence>
<comment type="subcellular location">
    <subcellularLocation>
        <location evidence="1">Membrane</location>
        <topology evidence="1">Multi-pass membrane protein</topology>
    </subcellularLocation>
</comment>
<dbReference type="Proteomes" id="UP000094336">
    <property type="component" value="Unassembled WGS sequence"/>
</dbReference>
<evidence type="ECO:0000256" key="6">
    <source>
        <dbReference type="ARBA" id="ARBA00023136"/>
    </source>
</evidence>
<keyword evidence="6 7" id="KW-0472">Membrane</keyword>
<dbReference type="GeneID" id="30146750"/>
<comment type="similarity">
    <text evidence="2 7">Belongs to the purine-cytosine permease (2.A.39) family.</text>
</comment>
<keyword evidence="4 8" id="KW-0812">Transmembrane</keyword>
<evidence type="ECO:0000256" key="1">
    <source>
        <dbReference type="ARBA" id="ARBA00004141"/>
    </source>
</evidence>
<dbReference type="InterPro" id="IPR001248">
    <property type="entry name" value="Pur-cyt_permease"/>
</dbReference>
<dbReference type="PIRSF" id="PIRSF002744">
    <property type="entry name" value="Pur-cyt_permease"/>
    <property type="match status" value="1"/>
</dbReference>
<keyword evidence="3 7" id="KW-0813">Transport</keyword>
<reference evidence="10" key="1">
    <citation type="submission" date="2016-05" db="EMBL/GenBank/DDBJ databases">
        <title>Comparative genomics of biotechnologically important yeasts.</title>
        <authorList>
            <consortium name="DOE Joint Genome Institute"/>
            <person name="Riley R."/>
            <person name="Haridas S."/>
            <person name="Wolfe K.H."/>
            <person name="Lopes M.R."/>
            <person name="Hittinger C.T."/>
            <person name="Goker M."/>
            <person name="Salamov A."/>
            <person name="Wisecaver J."/>
            <person name="Long T.M."/>
            <person name="Aerts A.L."/>
            <person name="Barry K."/>
            <person name="Choi C."/>
            <person name="Clum A."/>
            <person name="Coughlan A.Y."/>
            <person name="Deshpande S."/>
            <person name="Douglass A.P."/>
            <person name="Hanson S.J."/>
            <person name="Klenk H.-P."/>
            <person name="Labutti K."/>
            <person name="Lapidus A."/>
            <person name="Lindquist E."/>
            <person name="Lipzen A."/>
            <person name="Meier-Kolthoff J.P."/>
            <person name="Ohm R.A."/>
            <person name="Otillar R.P."/>
            <person name="Pangilinan J."/>
            <person name="Peng Y."/>
            <person name="Rokas A."/>
            <person name="Rosa C.A."/>
            <person name="Scheuner C."/>
            <person name="Sibirny A.A."/>
            <person name="Slot J.C."/>
            <person name="Stielow J.B."/>
            <person name="Sun H."/>
            <person name="Kurtzman C.P."/>
            <person name="Blackwell M."/>
            <person name="Grigoriev I.V."/>
            <person name="Jeffries T.W."/>
        </authorList>
    </citation>
    <scope>NUCLEOTIDE SEQUENCE [LARGE SCALE GENOMIC DNA]</scope>
    <source>
        <strain evidence="10">NRRL Y-12698</strain>
    </source>
</reference>
<evidence type="ECO:0000256" key="5">
    <source>
        <dbReference type="ARBA" id="ARBA00022989"/>
    </source>
</evidence>
<evidence type="ECO:0000256" key="8">
    <source>
        <dbReference type="SAM" id="Phobius"/>
    </source>
</evidence>
<dbReference type="GO" id="GO:0022857">
    <property type="term" value="F:transmembrane transporter activity"/>
    <property type="evidence" value="ECO:0007669"/>
    <property type="project" value="InterPro"/>
</dbReference>
<dbReference type="PANTHER" id="PTHR31806:SF17">
    <property type="entry name" value="VITAMIN B6 TRANSPORTER TPN1"/>
    <property type="match status" value="1"/>
</dbReference>
<dbReference type="PANTHER" id="PTHR31806">
    <property type="entry name" value="PURINE-CYTOSINE PERMEASE FCY2-RELATED"/>
    <property type="match status" value="1"/>
</dbReference>
<evidence type="ECO:0000256" key="7">
    <source>
        <dbReference type="PIRNR" id="PIRNR002744"/>
    </source>
</evidence>
<evidence type="ECO:0000313" key="9">
    <source>
        <dbReference type="EMBL" id="ODQ79931.1"/>
    </source>
</evidence>
<dbReference type="STRING" id="984486.A0A1E3QQH7"/>
<organism evidence="9 10">
    <name type="scientific">Babjeviella inositovora NRRL Y-12698</name>
    <dbReference type="NCBI Taxonomy" id="984486"/>
    <lineage>
        <taxon>Eukaryota</taxon>
        <taxon>Fungi</taxon>
        <taxon>Dikarya</taxon>
        <taxon>Ascomycota</taxon>
        <taxon>Saccharomycotina</taxon>
        <taxon>Pichiomycetes</taxon>
        <taxon>Serinales incertae sedis</taxon>
        <taxon>Babjeviella</taxon>
    </lineage>
</organism>
<feature type="transmembrane region" description="Helical" evidence="8">
    <location>
        <begin position="520"/>
        <end position="539"/>
    </location>
</feature>
<protein>
    <recommendedName>
        <fullName evidence="11">Purine-cytosine permease</fullName>
    </recommendedName>
</protein>
<feature type="transmembrane region" description="Helical" evidence="8">
    <location>
        <begin position="388"/>
        <end position="406"/>
    </location>
</feature>
<dbReference type="InterPro" id="IPR026030">
    <property type="entry name" value="Pur-cyt_permease_Fcy2/21/22"/>
</dbReference>
<feature type="transmembrane region" description="Helical" evidence="8">
    <location>
        <begin position="114"/>
        <end position="134"/>
    </location>
</feature>
<dbReference type="RefSeq" id="XP_018985259.1">
    <property type="nucleotide sequence ID" value="XM_019128897.1"/>
</dbReference>
<sequence length="546" mass="59727">MSEKGEQMPIKVDSNVSHVFESVDESTVPRTSFQNLVHTPGVWGKSLYMIQNIDTLFGIETGGFKRVLPEAREPNVTKQLISVTGLWFSACGGLTSMESFLLGSLLFNLGLKQSMTVGIITQAIGCFVAAYASTMGPKSGLRQIVSTRFVLGWWLVRFGALVNIVGLAGWSIVNAVIGGQILQTVSGDQINLVLGIVLLSVFAFLVAVFGIRYLLKVETIFAIPVFISIILMYVVCSDKYQYASNTNMTSSPSELVGNSLSYAAIGYTVTGSWSGITSDYYVLFPEKTPSSHIFTVTFLGLLIPTTFVAVIGTYIGNIALNYPPWLDEYNINGIGGLINIVFAGRWHGLGKFLVVILFVSLIANSVLNLYSFAFSVQMTISYCGKVPRWMWTFAISAITLICALAGRNKASIILSNMLPMLGYWTSMYMTLLAEENLIFRTKWFHHLYTKENEDRIDREKASGEISAVSYYNWAVWNDRTKVTNGLAAGAAISCGIVGAVLGMDQVYFVGPLAVKAAGDVGIWVSVGMVGVVYPGLRFLELKKFGR</sequence>
<gene>
    <name evidence="9" type="ORF">BABINDRAFT_161597</name>
</gene>
<feature type="transmembrane region" description="Helical" evidence="8">
    <location>
        <begin position="86"/>
        <end position="107"/>
    </location>
</feature>
<dbReference type="Gene3D" id="1.10.4160.10">
    <property type="entry name" value="Hydantoin permease"/>
    <property type="match status" value="1"/>
</dbReference>
<evidence type="ECO:0000256" key="3">
    <source>
        <dbReference type="ARBA" id="ARBA00022448"/>
    </source>
</evidence>
<evidence type="ECO:0000256" key="4">
    <source>
        <dbReference type="ARBA" id="ARBA00022692"/>
    </source>
</evidence>
<keyword evidence="10" id="KW-1185">Reference proteome</keyword>
<evidence type="ECO:0000256" key="2">
    <source>
        <dbReference type="ARBA" id="ARBA00008974"/>
    </source>
</evidence>
<feature type="transmembrane region" description="Helical" evidence="8">
    <location>
        <begin position="154"/>
        <end position="178"/>
    </location>
</feature>
<dbReference type="GO" id="GO:0005886">
    <property type="term" value="C:plasma membrane"/>
    <property type="evidence" value="ECO:0007669"/>
    <property type="project" value="TreeGrafter"/>
</dbReference>
<keyword evidence="5 8" id="KW-1133">Transmembrane helix</keyword>
<name>A0A1E3QQH7_9ASCO</name>